<proteinExistence type="predicted"/>
<evidence type="ECO:0000313" key="4">
    <source>
        <dbReference type="EMBL" id="KEP28318.1"/>
    </source>
</evidence>
<dbReference type="Gene3D" id="1.10.287.70">
    <property type="match status" value="1"/>
</dbReference>
<dbReference type="EMBL" id="JOTP01000001">
    <property type="protein sequence ID" value="KEP28318.1"/>
    <property type="molecule type" value="Genomic_DNA"/>
</dbReference>
<dbReference type="SUPFAM" id="SSF81324">
    <property type="entry name" value="Voltage-gated potassium channels"/>
    <property type="match status" value="1"/>
</dbReference>
<evidence type="ECO:0000256" key="2">
    <source>
        <dbReference type="SAM" id="Phobius"/>
    </source>
</evidence>
<keyword evidence="4" id="KW-0407">Ion channel</keyword>
<keyword evidence="2" id="KW-0812">Transmembrane</keyword>
<dbReference type="InterPro" id="IPR003148">
    <property type="entry name" value="RCK_N"/>
</dbReference>
<evidence type="ECO:0000259" key="3">
    <source>
        <dbReference type="PROSITE" id="PS51201"/>
    </source>
</evidence>
<dbReference type="eggNOG" id="COG1226">
    <property type="taxonomic scope" value="Bacteria"/>
</dbReference>
<sequence>MKSNRLFIAWLRWPLYFRIAIIICFILLFFGQLIVFLEPKQYHTIFDGIWWALITISTVGYGDFVPQTMPGQVAGMALIFIGASFITAYFATLAAAVFSKQHHYVEGKVAFKGKGHLIIVGWNEKTSKLLQSFQTIDPAMPIVLIDDSLKEGPLLENVHFIKGHGTEDVTLRKANITGADTLMITADQHENEVTADMQSVLTLLAAKGLNPSLYCLIEILTDRYVKNAERAGANQVIHTSDAVNHLMVEHFLLKEQLMTLKKKRHMTLHKHVTIIPVPASLAGETFLTALHHFLEHHVIIVGVQKKEGPMMNPPFGYELHPEDELISL</sequence>
<dbReference type="RefSeq" id="WP_034317247.1">
    <property type="nucleotide sequence ID" value="NZ_JBCMYH010000018.1"/>
</dbReference>
<dbReference type="PANTHER" id="PTHR43833:SF9">
    <property type="entry name" value="POTASSIUM CHANNEL PROTEIN YUGO-RELATED"/>
    <property type="match status" value="1"/>
</dbReference>
<dbReference type="PANTHER" id="PTHR43833">
    <property type="entry name" value="POTASSIUM CHANNEL PROTEIN 2-RELATED-RELATED"/>
    <property type="match status" value="1"/>
</dbReference>
<dbReference type="SUPFAM" id="SSF51735">
    <property type="entry name" value="NAD(P)-binding Rossmann-fold domains"/>
    <property type="match status" value="1"/>
</dbReference>
<dbReference type="InterPro" id="IPR013099">
    <property type="entry name" value="K_chnl_dom"/>
</dbReference>
<feature type="transmembrane region" description="Helical" evidence="2">
    <location>
        <begin position="74"/>
        <end position="98"/>
    </location>
</feature>
<comment type="caution">
    <text evidence="4">The sequence shown here is derived from an EMBL/GenBank/DDBJ whole genome shotgun (WGS) entry which is preliminary data.</text>
</comment>
<feature type="domain" description="RCK N-terminal" evidence="3">
    <location>
        <begin position="114"/>
        <end position="238"/>
    </location>
</feature>
<name>A0A081LGE2_9BACI</name>
<feature type="transmembrane region" description="Helical" evidence="2">
    <location>
        <begin position="44"/>
        <end position="62"/>
    </location>
</feature>
<dbReference type="Gene3D" id="3.40.50.720">
    <property type="entry name" value="NAD(P)-binding Rossmann-like Domain"/>
    <property type="match status" value="1"/>
</dbReference>
<dbReference type="GO" id="GO:0034220">
    <property type="term" value="P:monoatomic ion transmembrane transport"/>
    <property type="evidence" value="ECO:0007669"/>
    <property type="project" value="UniProtKB-KW"/>
</dbReference>
<dbReference type="OrthoDB" id="9785285at2"/>
<dbReference type="PROSITE" id="PS51201">
    <property type="entry name" value="RCK_N"/>
    <property type="match status" value="1"/>
</dbReference>
<dbReference type="GO" id="GO:0006813">
    <property type="term" value="P:potassium ion transport"/>
    <property type="evidence" value="ECO:0007669"/>
    <property type="project" value="InterPro"/>
</dbReference>
<evidence type="ECO:0000256" key="1">
    <source>
        <dbReference type="ARBA" id="ARBA00004651"/>
    </source>
</evidence>
<dbReference type="AlphaFoldDB" id="A0A081LGE2"/>
<dbReference type="InterPro" id="IPR036291">
    <property type="entry name" value="NAD(P)-bd_dom_sf"/>
</dbReference>
<evidence type="ECO:0000313" key="5">
    <source>
        <dbReference type="Proteomes" id="UP000028091"/>
    </source>
</evidence>
<keyword evidence="2" id="KW-0472">Membrane</keyword>
<dbReference type="GO" id="GO:0005886">
    <property type="term" value="C:plasma membrane"/>
    <property type="evidence" value="ECO:0007669"/>
    <property type="project" value="UniProtKB-SubCell"/>
</dbReference>
<gene>
    <name evidence="4" type="ORF">BA70_01625</name>
</gene>
<keyword evidence="4" id="KW-0406">Ion transport</keyword>
<feature type="transmembrane region" description="Helical" evidence="2">
    <location>
        <begin position="15"/>
        <end position="37"/>
    </location>
</feature>
<dbReference type="Pfam" id="PF07885">
    <property type="entry name" value="Ion_trans_2"/>
    <property type="match status" value="1"/>
</dbReference>
<organism evidence="4 5">
    <name type="scientific">Bacillus zhangzhouensis</name>
    <dbReference type="NCBI Taxonomy" id="1178540"/>
    <lineage>
        <taxon>Bacteria</taxon>
        <taxon>Bacillati</taxon>
        <taxon>Bacillota</taxon>
        <taxon>Bacilli</taxon>
        <taxon>Bacillales</taxon>
        <taxon>Bacillaceae</taxon>
        <taxon>Bacillus</taxon>
    </lineage>
</organism>
<reference evidence="4 5" key="1">
    <citation type="submission" date="2012-09" db="EMBL/GenBank/DDBJ databases">
        <title>Genome Sequence of Bacillus sp. DW5-4.</title>
        <authorList>
            <person name="Lai Q."/>
            <person name="Liu Y."/>
            <person name="Shao Z."/>
        </authorList>
    </citation>
    <scope>NUCLEOTIDE SEQUENCE [LARGE SCALE GENOMIC DNA]</scope>
    <source>
        <strain evidence="4 5">DW5-4</strain>
    </source>
</reference>
<dbReference type="InterPro" id="IPR050721">
    <property type="entry name" value="Trk_Ktr_HKT_K-transport"/>
</dbReference>
<keyword evidence="2" id="KW-1133">Transmembrane helix</keyword>
<protein>
    <submittedName>
        <fullName evidence="4">Potassium channel protein</fullName>
    </submittedName>
</protein>
<keyword evidence="4" id="KW-0813">Transport</keyword>
<accession>A0A081LGE2</accession>
<dbReference type="Pfam" id="PF02254">
    <property type="entry name" value="TrkA_N"/>
    <property type="match status" value="1"/>
</dbReference>
<dbReference type="Proteomes" id="UP000028091">
    <property type="component" value="Unassembled WGS sequence"/>
</dbReference>
<comment type="subcellular location">
    <subcellularLocation>
        <location evidence="1">Cell membrane</location>
        <topology evidence="1">Multi-pass membrane protein</topology>
    </subcellularLocation>
</comment>
<keyword evidence="5" id="KW-1185">Reference proteome</keyword>